<keyword evidence="2" id="KW-1185">Reference proteome</keyword>
<feature type="non-terminal residue" evidence="1">
    <location>
        <position position="1"/>
    </location>
</feature>
<gene>
    <name evidence="1" type="ORF">FKW44_008853</name>
</gene>
<evidence type="ECO:0000313" key="2">
    <source>
        <dbReference type="Proteomes" id="UP000595437"/>
    </source>
</evidence>
<feature type="non-terminal residue" evidence="1">
    <location>
        <position position="58"/>
    </location>
</feature>
<dbReference type="AlphaFoldDB" id="A0A7T8KGN9"/>
<reference evidence="2" key="1">
    <citation type="submission" date="2021-01" db="EMBL/GenBank/DDBJ databases">
        <title>Caligus Genome Assembly.</title>
        <authorList>
            <person name="Gallardo-Escarate C."/>
        </authorList>
    </citation>
    <scope>NUCLEOTIDE SEQUENCE [LARGE SCALE GENOMIC DNA]</scope>
</reference>
<dbReference type="Proteomes" id="UP000595437">
    <property type="component" value="Chromosome 5"/>
</dbReference>
<sequence>GLVDTGCSQTIVRAGARKGWLVPSDKRIATMDGSLIECLGEVDVRLTVRDRTHSVRAI</sequence>
<name>A0A7T8KGN9_CALRO</name>
<proteinExistence type="predicted"/>
<dbReference type="EMBL" id="CP045894">
    <property type="protein sequence ID" value="QQP55605.1"/>
    <property type="molecule type" value="Genomic_DNA"/>
</dbReference>
<evidence type="ECO:0000313" key="1">
    <source>
        <dbReference type="EMBL" id="QQP55605.1"/>
    </source>
</evidence>
<accession>A0A7T8KGN9</accession>
<organism evidence="1 2">
    <name type="scientific">Caligus rogercresseyi</name>
    <name type="common">Sea louse</name>
    <dbReference type="NCBI Taxonomy" id="217165"/>
    <lineage>
        <taxon>Eukaryota</taxon>
        <taxon>Metazoa</taxon>
        <taxon>Ecdysozoa</taxon>
        <taxon>Arthropoda</taxon>
        <taxon>Crustacea</taxon>
        <taxon>Multicrustacea</taxon>
        <taxon>Hexanauplia</taxon>
        <taxon>Copepoda</taxon>
        <taxon>Siphonostomatoida</taxon>
        <taxon>Caligidae</taxon>
        <taxon>Caligus</taxon>
    </lineage>
</organism>
<protein>
    <submittedName>
        <fullName evidence="1">Uncharacterized protein</fullName>
    </submittedName>
</protein>